<dbReference type="InterPro" id="IPR017501">
    <property type="entry name" value="Phage_infect_YhgE_C"/>
</dbReference>
<feature type="transmembrane region" description="Helical" evidence="5">
    <location>
        <begin position="588"/>
        <end position="612"/>
    </location>
</feature>
<dbReference type="SUPFAM" id="SSF58104">
    <property type="entry name" value="Methyl-accepting chemotaxis protein (MCP) signaling domain"/>
    <property type="match status" value="1"/>
</dbReference>
<dbReference type="PANTHER" id="PTHR43077:SF10">
    <property type="entry name" value="TRANSPORT PERMEASE PROTEIN"/>
    <property type="match status" value="1"/>
</dbReference>
<feature type="transmembrane region" description="Helical" evidence="5">
    <location>
        <begin position="619"/>
        <end position="638"/>
    </location>
</feature>
<keyword evidence="8" id="KW-1185">Reference proteome</keyword>
<dbReference type="STRING" id="1121306.SAMN02745196_01985"/>
<evidence type="ECO:0000256" key="5">
    <source>
        <dbReference type="SAM" id="Phobius"/>
    </source>
</evidence>
<dbReference type="GO" id="GO:0140359">
    <property type="term" value="F:ABC-type transporter activity"/>
    <property type="evidence" value="ECO:0007669"/>
    <property type="project" value="InterPro"/>
</dbReference>
<dbReference type="PANTHER" id="PTHR43077">
    <property type="entry name" value="TRANSPORT PERMEASE YVFS-RELATED"/>
    <property type="match status" value="1"/>
</dbReference>
<feature type="domain" description="ABC-2 type transporter transmembrane" evidence="6">
    <location>
        <begin position="22"/>
        <end position="692"/>
    </location>
</feature>
<dbReference type="GO" id="GO:0016020">
    <property type="term" value="C:membrane"/>
    <property type="evidence" value="ECO:0007669"/>
    <property type="project" value="UniProtKB-SubCell"/>
</dbReference>
<organism evidence="7 8">
    <name type="scientific">Clostridium collagenovorans DSM 3089</name>
    <dbReference type="NCBI Taxonomy" id="1121306"/>
    <lineage>
        <taxon>Bacteria</taxon>
        <taxon>Bacillati</taxon>
        <taxon>Bacillota</taxon>
        <taxon>Clostridia</taxon>
        <taxon>Eubacteriales</taxon>
        <taxon>Clostridiaceae</taxon>
        <taxon>Clostridium</taxon>
    </lineage>
</organism>
<feature type="transmembrane region" description="Helical" evidence="5">
    <location>
        <begin position="559"/>
        <end position="576"/>
    </location>
</feature>
<dbReference type="InterPro" id="IPR051328">
    <property type="entry name" value="T7SS_ABC-Transporter"/>
</dbReference>
<dbReference type="InterPro" id="IPR017500">
    <property type="entry name" value="Phage_infect_YhgE_N"/>
</dbReference>
<evidence type="ECO:0000313" key="7">
    <source>
        <dbReference type="EMBL" id="SHH94552.1"/>
    </source>
</evidence>
<evidence type="ECO:0000256" key="1">
    <source>
        <dbReference type="ARBA" id="ARBA00004141"/>
    </source>
</evidence>
<feature type="transmembrane region" description="Helical" evidence="5">
    <location>
        <begin position="20"/>
        <end position="38"/>
    </location>
</feature>
<feature type="transmembrane region" description="Helical" evidence="5">
    <location>
        <begin position="519"/>
        <end position="538"/>
    </location>
</feature>
<reference evidence="7 8" key="1">
    <citation type="submission" date="2016-11" db="EMBL/GenBank/DDBJ databases">
        <authorList>
            <person name="Jaros S."/>
            <person name="Januszkiewicz K."/>
            <person name="Wedrychowicz H."/>
        </authorList>
    </citation>
    <scope>NUCLEOTIDE SEQUENCE [LARGE SCALE GENOMIC DNA]</scope>
    <source>
        <strain evidence="7 8">DSM 3089</strain>
    </source>
</reference>
<comment type="subcellular location">
    <subcellularLocation>
        <location evidence="1">Membrane</location>
        <topology evidence="1">Multi-pass membrane protein</topology>
    </subcellularLocation>
</comment>
<proteinExistence type="predicted"/>
<dbReference type="NCBIfam" id="TIGR03061">
    <property type="entry name" value="pip_yhgE_Nterm"/>
    <property type="match status" value="1"/>
</dbReference>
<dbReference type="InterPro" id="IPR013525">
    <property type="entry name" value="ABC2_TM"/>
</dbReference>
<dbReference type="Proteomes" id="UP000184526">
    <property type="component" value="Unassembled WGS sequence"/>
</dbReference>
<dbReference type="AlphaFoldDB" id="A0A1M5X4N4"/>
<dbReference type="NCBIfam" id="TIGR03062">
    <property type="entry name" value="pip_yhgE_Cterm"/>
    <property type="match status" value="1"/>
</dbReference>
<sequence>MKNIFKIYKRDIVNISKNYMAIIIALGLCILPSLYAWFNIKASWDPYSNTKGVSVAIVNLDKGTNFNGEDLHLGDDIVDELKKNDAIGWKFVDEAQGEYGLIHNEYYARIVIPEDFSKNITSFISNEPVKPQLLYTVNEKRNAVAPKITKSGASALKETVSENFIKMVNGVIFSTFDEIGVELQNQRPNLDKLATAIIKLDDNMDKITSTVNEFYDGSITLNEVITKFNSDVPLVEDSLNSANDVLNTADKFVDNVNTSVNQLAPMVKDSLQFASNIAHEVQDTLNNNFNNLPNGERVVEVLTNVKSYLSVLQGKVDSTANLLDKFSKLNPDLKPIAEDLKKLSASISSLNSYVDTAINNVNTNGTISQEVLNNLRTKANEVTKFIDDKLVTFDTVIKPEFDAAVAKVTSISNNAKTVIGDAQKSMPDIKKLLNLGIKGSDIAEETLGTLKAKLPEIRPTLHKVADKTRELQSTGKLDQLIDLLINDPDVIKSFISTPVELTESKVYPVPNYGSAMSPFFTSLSLWVGVLILSSILTVEAAPFNDGTVTKPYEEFLGKYLLFFTLAVIQSLIVTIGDKYLLGCYISNFSSFVISGVIISISFSMIVYTLVSLFGNVGKAIGVIILVLQISASGGTFPIEVTPPFFQAINPFLPFTYAVGAMRECVAGIFRENLFYDLGILAALFFGFLFVGLLLKKPFHKITHKLNKKFHESGISE</sequence>
<dbReference type="EMBL" id="FQXP01000007">
    <property type="protein sequence ID" value="SHH94552.1"/>
    <property type="molecule type" value="Genomic_DNA"/>
</dbReference>
<evidence type="ECO:0000256" key="2">
    <source>
        <dbReference type="ARBA" id="ARBA00022692"/>
    </source>
</evidence>
<name>A0A1M5X4N4_9CLOT</name>
<evidence type="ECO:0000259" key="6">
    <source>
        <dbReference type="Pfam" id="PF12698"/>
    </source>
</evidence>
<dbReference type="RefSeq" id="WP_072831868.1">
    <property type="nucleotide sequence ID" value="NZ_FQXP01000007.1"/>
</dbReference>
<keyword evidence="3 5" id="KW-1133">Transmembrane helix</keyword>
<evidence type="ECO:0000256" key="3">
    <source>
        <dbReference type="ARBA" id="ARBA00022989"/>
    </source>
</evidence>
<gene>
    <name evidence="7" type="ORF">SAMN02745196_01985</name>
</gene>
<protein>
    <submittedName>
        <fullName evidence="7">YhgE/Pip N-terminal domain-containing protein/YhgE/Pip C-terminal domain-containing protein</fullName>
    </submittedName>
</protein>
<keyword evidence="4 5" id="KW-0472">Membrane</keyword>
<evidence type="ECO:0000313" key="8">
    <source>
        <dbReference type="Proteomes" id="UP000184526"/>
    </source>
</evidence>
<feature type="transmembrane region" description="Helical" evidence="5">
    <location>
        <begin position="673"/>
        <end position="694"/>
    </location>
</feature>
<evidence type="ECO:0000256" key="4">
    <source>
        <dbReference type="ARBA" id="ARBA00023136"/>
    </source>
</evidence>
<dbReference type="OrthoDB" id="9811483at2"/>
<dbReference type="Gene3D" id="3.40.1710.10">
    <property type="entry name" value="abc type-2 transporter like domain"/>
    <property type="match status" value="1"/>
</dbReference>
<accession>A0A1M5X4N4</accession>
<keyword evidence="2 5" id="KW-0812">Transmembrane</keyword>
<dbReference type="Pfam" id="PF12698">
    <property type="entry name" value="ABC2_membrane_3"/>
    <property type="match status" value="1"/>
</dbReference>